<feature type="transmembrane region" description="Helical" evidence="1">
    <location>
        <begin position="56"/>
        <end position="84"/>
    </location>
</feature>
<feature type="transmembrane region" description="Helical" evidence="1">
    <location>
        <begin position="12"/>
        <end position="36"/>
    </location>
</feature>
<comment type="caution">
    <text evidence="2">The sequence shown here is derived from an EMBL/GenBank/DDBJ whole genome shotgun (WGS) entry which is preliminary data.</text>
</comment>
<gene>
    <name evidence="2" type="ORF">ODE01S_19980</name>
</gene>
<evidence type="ECO:0000313" key="2">
    <source>
        <dbReference type="EMBL" id="GEM90564.1"/>
    </source>
</evidence>
<evidence type="ECO:0000256" key="1">
    <source>
        <dbReference type="SAM" id="Phobius"/>
    </source>
</evidence>
<keyword evidence="1" id="KW-0472">Membrane</keyword>
<dbReference type="Pfam" id="PF06695">
    <property type="entry name" value="Sm_multidrug_ex"/>
    <property type="match status" value="1"/>
</dbReference>
<keyword evidence="1" id="KW-0812">Transmembrane</keyword>
<name>A0A511RLM8_9DEIN</name>
<dbReference type="AlphaFoldDB" id="A0A511RLM8"/>
<dbReference type="Proteomes" id="UP000321827">
    <property type="component" value="Unassembled WGS sequence"/>
</dbReference>
<accession>A0A511RLM8</accession>
<reference evidence="2 3" key="1">
    <citation type="submission" date="2019-07" db="EMBL/GenBank/DDBJ databases">
        <title>Whole genome shotgun sequence of Oceanithermus desulfurans NBRC 100063.</title>
        <authorList>
            <person name="Hosoyama A."/>
            <person name="Uohara A."/>
            <person name="Ohji S."/>
            <person name="Ichikawa N."/>
        </authorList>
    </citation>
    <scope>NUCLEOTIDE SEQUENCE [LARGE SCALE GENOMIC DNA]</scope>
    <source>
        <strain evidence="2 3">NBRC 100063</strain>
    </source>
</reference>
<dbReference type="InterPro" id="IPR009577">
    <property type="entry name" value="Sm_multidrug_ex"/>
</dbReference>
<dbReference type="PANTHER" id="PTHR36007">
    <property type="entry name" value="TRANSPORT PROTEIN-RELATED"/>
    <property type="match status" value="1"/>
</dbReference>
<proteinExistence type="predicted"/>
<protein>
    <submittedName>
        <fullName evidence="2">Multidrug SMR transporter</fullName>
    </submittedName>
</protein>
<dbReference type="EMBL" id="BJXN01000016">
    <property type="protein sequence ID" value="GEM90564.1"/>
    <property type="molecule type" value="Genomic_DNA"/>
</dbReference>
<keyword evidence="1" id="KW-1133">Transmembrane helix</keyword>
<feature type="transmembrane region" description="Helical" evidence="1">
    <location>
        <begin position="146"/>
        <end position="170"/>
    </location>
</feature>
<evidence type="ECO:0000313" key="3">
    <source>
        <dbReference type="Proteomes" id="UP000321827"/>
    </source>
</evidence>
<organism evidence="2 3">
    <name type="scientific">Oceanithermus desulfurans NBRC 100063</name>
    <dbReference type="NCBI Taxonomy" id="1227550"/>
    <lineage>
        <taxon>Bacteria</taxon>
        <taxon>Thermotogati</taxon>
        <taxon>Deinococcota</taxon>
        <taxon>Deinococci</taxon>
        <taxon>Thermales</taxon>
        <taxon>Thermaceae</taxon>
        <taxon>Oceanithermus</taxon>
    </lineage>
</organism>
<dbReference type="PANTHER" id="PTHR36007:SF2">
    <property type="entry name" value="TRANSPORT PROTEIN-RELATED"/>
    <property type="match status" value="1"/>
</dbReference>
<sequence length="178" mass="18963">MRRYPYGAAAAAPFMLEAMTLSEVSAWLWVAFVSMLPVVELRGAIPLGLGLGLSPLAALVAALVGNLLVVPLLLWLVPGVVAWLERFPAFKRWWDRLEARVRLKSEDTVQRFGALGLLLFVAVPLPGSGAWTGALIAVVLGLKKRFAGPAIALGVLLAGVLVTLAATGVLKGLEWMAR</sequence>
<feature type="transmembrane region" description="Helical" evidence="1">
    <location>
        <begin position="112"/>
        <end position="140"/>
    </location>
</feature>